<dbReference type="Proteomes" id="UP000319296">
    <property type="component" value="Unassembled WGS sequence"/>
</dbReference>
<evidence type="ECO:0000313" key="9">
    <source>
        <dbReference type="EMBL" id="RZD18435.1"/>
    </source>
</evidence>
<comment type="function">
    <text evidence="6">Involved in lipopolysaccharide (LPS) biosynthesis. Catalyzes the transfer of 3-deoxy-D-manno-octulosonate (Kdo) residue(s) from CMP-Kdo to lipid IV(A), the tetraacyldisaccharide-1,4'-bisphosphate precursor of lipid A.</text>
</comment>
<feature type="domain" description="Glycosyl transferase family 1" evidence="7">
    <location>
        <begin position="392"/>
        <end position="489"/>
    </location>
</feature>
<keyword evidence="6" id="KW-1133">Transmembrane helix</keyword>
<accession>A0A519BMF8</accession>
<dbReference type="GO" id="GO:0030313">
    <property type="term" value="C:cell envelope"/>
    <property type="evidence" value="ECO:0007669"/>
    <property type="project" value="UniProtKB-SubCell"/>
</dbReference>
<feature type="site" description="Transition state stabilizer" evidence="5">
    <location>
        <position position="150"/>
    </location>
</feature>
<keyword evidence="3 6" id="KW-0808">Transferase</keyword>
<evidence type="ECO:0000259" key="7">
    <source>
        <dbReference type="Pfam" id="PF00534"/>
    </source>
</evidence>
<dbReference type="PANTHER" id="PTHR42755">
    <property type="entry name" value="3-DEOXY-MANNO-OCTULOSONATE CYTIDYLYLTRANSFERASE"/>
    <property type="match status" value="1"/>
</dbReference>
<dbReference type="EMBL" id="SGBB01000009">
    <property type="protein sequence ID" value="RZD18435.1"/>
    <property type="molecule type" value="Genomic_DNA"/>
</dbReference>
<evidence type="ECO:0000256" key="4">
    <source>
        <dbReference type="PIRSR" id="PIRSR639901-1"/>
    </source>
</evidence>
<dbReference type="InterPro" id="IPR038107">
    <property type="entry name" value="Glycos_transf_N_sf"/>
</dbReference>
<feature type="site" description="Transition state stabilizer" evidence="5">
    <location>
        <position position="228"/>
    </location>
</feature>
<dbReference type="InterPro" id="IPR007507">
    <property type="entry name" value="Glycos_transf_N"/>
</dbReference>
<protein>
    <recommendedName>
        <fullName evidence="6">3-deoxy-D-manno-octulosonic acid transferase</fullName>
        <shortName evidence="6">Kdo transferase</shortName>
        <ecNumber evidence="6">2.4.99.12</ecNumber>
    </recommendedName>
    <alternativeName>
        <fullName evidence="6">Lipid IV(A) 3-deoxy-D-manno-octulosonic acid transferase</fullName>
    </alternativeName>
</protein>
<dbReference type="EC" id="2.4.99.12" evidence="6"/>
<name>A0A519BMF8_9DELT</name>
<dbReference type="Gene3D" id="3.40.50.11720">
    <property type="entry name" value="3-Deoxy-D-manno-octulosonic-acid transferase, N-terminal domain"/>
    <property type="match status" value="1"/>
</dbReference>
<keyword evidence="6" id="KW-0812">Transmembrane</keyword>
<evidence type="ECO:0000256" key="5">
    <source>
        <dbReference type="PIRSR" id="PIRSR639901-2"/>
    </source>
</evidence>
<dbReference type="Gene3D" id="3.40.50.2000">
    <property type="entry name" value="Glycogen Phosphorylase B"/>
    <property type="match status" value="1"/>
</dbReference>
<keyword evidence="6" id="KW-0472">Membrane</keyword>
<evidence type="ECO:0000256" key="2">
    <source>
        <dbReference type="ARBA" id="ARBA00022519"/>
    </source>
</evidence>
<dbReference type="Pfam" id="PF00534">
    <property type="entry name" value="Glycos_transf_1"/>
    <property type="match status" value="1"/>
</dbReference>
<dbReference type="AlphaFoldDB" id="A0A519BMF8"/>
<dbReference type="Pfam" id="PF04413">
    <property type="entry name" value="Glycos_transf_N"/>
    <property type="match status" value="1"/>
</dbReference>
<feature type="active site" description="Proton acceptor" evidence="4">
    <location>
        <position position="71"/>
    </location>
</feature>
<evidence type="ECO:0000256" key="3">
    <source>
        <dbReference type="ARBA" id="ARBA00022679"/>
    </source>
</evidence>
<dbReference type="GO" id="GO:0005886">
    <property type="term" value="C:plasma membrane"/>
    <property type="evidence" value="ECO:0007669"/>
    <property type="project" value="UniProtKB-SubCell"/>
</dbReference>
<evidence type="ECO:0000313" key="10">
    <source>
        <dbReference type="Proteomes" id="UP000319296"/>
    </source>
</evidence>
<comment type="caution">
    <text evidence="9">The sequence shown here is derived from an EMBL/GenBank/DDBJ whole genome shotgun (WGS) entry which is preliminary data.</text>
</comment>
<keyword evidence="2" id="KW-0997">Cell inner membrane</keyword>
<evidence type="ECO:0000259" key="8">
    <source>
        <dbReference type="Pfam" id="PF04413"/>
    </source>
</evidence>
<evidence type="ECO:0000256" key="6">
    <source>
        <dbReference type="RuleBase" id="RU365103"/>
    </source>
</evidence>
<comment type="catalytic activity">
    <reaction evidence="6">
        <text>lipid IVA (E. coli) + CMP-3-deoxy-beta-D-manno-octulosonate = alpha-Kdo-(2-&gt;6)-lipid IVA (E. coli) + CMP + H(+)</text>
        <dbReference type="Rhea" id="RHEA:28066"/>
        <dbReference type="ChEBI" id="CHEBI:15378"/>
        <dbReference type="ChEBI" id="CHEBI:58603"/>
        <dbReference type="ChEBI" id="CHEBI:60364"/>
        <dbReference type="ChEBI" id="CHEBI:60377"/>
        <dbReference type="ChEBI" id="CHEBI:85987"/>
        <dbReference type="EC" id="2.4.99.12"/>
    </reaction>
</comment>
<sequence>MKRIYFFIYNLILYISLPFFLIIMLFLYLIKNKHASGFFHKLIPSLSFTKDNKNNNKKSKSLWIHAVSVGEVNASFYFINLLLNRINNNINSNEKQKNIYLSVVTKTGYENAIKKFKGMPIFVIYFPYDFLFSVKNFINLINPVCFISIETEIWPNLFSKLKKSNIPIFILNARLSDKSFRNYYKFKFFFRYIFECIDLAACISKDYYNKFLDLGISKDKLYITGNMKFDTVQKEEIEKLKIEGIKYKNAIINDSVCRHNMSVNDNIKSNSAENQSNNNYITKIIIAGSTHEREEQIILDIFLKLVKNINDGNYNYNSNIKLCLIIAPRHPERFKYVSELIKKYKLDYVKISSLVFNYDIIEANHNHIVCENNNVIAEYDNNGVSSNLKLKSHNNIIIIDKMGILNSLYSIADIAFIGGSMITPGGGHNMLEPLAFGVPVVFGNFVENFQEIADEIISSGAGVMAANPEELFNAIYTFINDEKKSSKASMEALNIIERNQGSSVKNLNLLINFGNII</sequence>
<dbReference type="InterPro" id="IPR039901">
    <property type="entry name" value="Kdotransferase"/>
</dbReference>
<dbReference type="GO" id="GO:0009244">
    <property type="term" value="P:lipopolysaccharide core region biosynthetic process"/>
    <property type="evidence" value="ECO:0007669"/>
    <property type="project" value="UniProtKB-UniRule"/>
</dbReference>
<proteinExistence type="inferred from homology"/>
<gene>
    <name evidence="9" type="ORF">EVG15_06035</name>
</gene>
<dbReference type="SUPFAM" id="SSF53756">
    <property type="entry name" value="UDP-Glycosyltransferase/glycogen phosphorylase"/>
    <property type="match status" value="1"/>
</dbReference>
<dbReference type="UniPathway" id="UPA00958"/>
<comment type="pathway">
    <text evidence="6">Bacterial outer membrane biogenesis; LPS core biosynthesis.</text>
</comment>
<dbReference type="GO" id="GO:0043842">
    <property type="term" value="F:Kdo transferase activity"/>
    <property type="evidence" value="ECO:0007669"/>
    <property type="project" value="UniProtKB-EC"/>
</dbReference>
<organism evidence="9 10">
    <name type="scientific">Candidatus Acididesulfobacter diazotrophicus</name>
    <dbReference type="NCBI Taxonomy" id="2597226"/>
    <lineage>
        <taxon>Bacteria</taxon>
        <taxon>Deltaproteobacteria</taxon>
        <taxon>Candidatus Acidulodesulfobacterales</taxon>
        <taxon>Candidatus Acididesulfobacter</taxon>
    </lineage>
</organism>
<comment type="subcellular location">
    <subcellularLocation>
        <location evidence="1">Cell envelope</location>
    </subcellularLocation>
    <subcellularLocation>
        <location evidence="6">Cell membrane</location>
    </subcellularLocation>
</comment>
<feature type="transmembrane region" description="Helical" evidence="6">
    <location>
        <begin position="6"/>
        <end position="30"/>
    </location>
</feature>
<reference evidence="9 10" key="1">
    <citation type="journal article" date="2019" name="ISME J.">
        <title>Insights into ecological role of a new deltaproteobacterial order Candidatus Acidulodesulfobacterales by metagenomics and metatranscriptomics.</title>
        <authorList>
            <person name="Tan S."/>
            <person name="Liu J."/>
            <person name="Fang Y."/>
            <person name="Hedlund B.P."/>
            <person name="Lian Z.H."/>
            <person name="Huang L.Y."/>
            <person name="Li J.T."/>
            <person name="Huang L.N."/>
            <person name="Li W.J."/>
            <person name="Jiang H.C."/>
            <person name="Dong H.L."/>
            <person name="Shu W.S."/>
        </authorList>
    </citation>
    <scope>NUCLEOTIDE SEQUENCE [LARGE SCALE GENOMIC DNA]</scope>
    <source>
        <strain evidence="9">AP1</strain>
    </source>
</reference>
<evidence type="ECO:0000256" key="1">
    <source>
        <dbReference type="ARBA" id="ARBA00004196"/>
    </source>
</evidence>
<dbReference type="GO" id="GO:0009245">
    <property type="term" value="P:lipid A biosynthetic process"/>
    <property type="evidence" value="ECO:0007669"/>
    <property type="project" value="TreeGrafter"/>
</dbReference>
<keyword evidence="6" id="KW-0448">Lipopolysaccharide biosynthesis</keyword>
<dbReference type="PANTHER" id="PTHR42755:SF1">
    <property type="entry name" value="3-DEOXY-D-MANNO-OCTULOSONIC ACID TRANSFERASE, MITOCHONDRIAL-RELATED"/>
    <property type="match status" value="1"/>
</dbReference>
<feature type="domain" description="3-deoxy-D-manno-octulosonic-acid transferase N-terminal" evidence="8">
    <location>
        <begin position="56"/>
        <end position="230"/>
    </location>
</feature>
<comment type="similarity">
    <text evidence="6">Belongs to the glycosyltransferase group 1 family.</text>
</comment>
<keyword evidence="6" id="KW-1003">Cell membrane</keyword>
<dbReference type="InterPro" id="IPR001296">
    <property type="entry name" value="Glyco_trans_1"/>
</dbReference>